<dbReference type="Pfam" id="PF13589">
    <property type="entry name" value="HATPase_c_3"/>
    <property type="match status" value="1"/>
</dbReference>
<dbReference type="InterPro" id="IPR036890">
    <property type="entry name" value="HATPase_C_sf"/>
</dbReference>
<reference evidence="1 2" key="2">
    <citation type="submission" date="2017-10" db="EMBL/GenBank/DDBJ databases">
        <authorList>
            <person name="Banno H."/>
            <person name="Chua N.-H."/>
        </authorList>
    </citation>
    <scope>NUCLEOTIDE SEQUENCE [LARGE SCALE GENOMIC DNA]</scope>
    <source>
        <strain evidence="1 2">JK626</strain>
    </source>
</reference>
<protein>
    <submittedName>
        <fullName evidence="1">DNA mismatch repair protein</fullName>
    </submittedName>
</protein>
<dbReference type="Proteomes" id="UP000225889">
    <property type="component" value="Unassembled WGS sequence"/>
</dbReference>
<evidence type="ECO:0000313" key="2">
    <source>
        <dbReference type="Proteomes" id="UP000225889"/>
    </source>
</evidence>
<reference evidence="1 2" key="1">
    <citation type="submission" date="2017-10" db="EMBL/GenBank/DDBJ databases">
        <title>Resolving the taxonomy of Roseburia spp., Eubacterium rectale and Agathobacter spp. through phylogenomic analysis.</title>
        <authorList>
            <person name="Sheridan P.O."/>
            <person name="Walker A.W."/>
            <person name="Duncan S.H."/>
            <person name="Scott K.P."/>
            <person name="Toole P.W.O."/>
            <person name="Luis P."/>
            <person name="Flint H.J."/>
        </authorList>
    </citation>
    <scope>NUCLEOTIDE SEQUENCE [LARGE SCALE GENOMIC DNA]</scope>
    <source>
        <strain evidence="1 2">JK626</strain>
    </source>
</reference>
<evidence type="ECO:0000313" key="1">
    <source>
        <dbReference type="EMBL" id="PHU35367.1"/>
    </source>
</evidence>
<accession>A0A2G3DWD5</accession>
<dbReference type="Gene3D" id="3.30.565.10">
    <property type="entry name" value="Histidine kinase-like ATPase, C-terminal domain"/>
    <property type="match status" value="1"/>
</dbReference>
<dbReference type="RefSeq" id="WP_099391672.1">
    <property type="nucleotide sequence ID" value="NZ_PDYF01000010.1"/>
</dbReference>
<dbReference type="SUPFAM" id="SSF55874">
    <property type="entry name" value="ATPase domain of HSP90 chaperone/DNA topoisomerase II/histidine kinase"/>
    <property type="match status" value="1"/>
</dbReference>
<name>A0A2G3DWD5_9FIRM</name>
<comment type="caution">
    <text evidence="1">The sequence shown here is derived from an EMBL/GenBank/DDBJ whole genome shotgun (WGS) entry which is preliminary data.</text>
</comment>
<dbReference type="AlphaFoldDB" id="A0A2G3DWD5"/>
<proteinExistence type="predicted"/>
<dbReference type="EMBL" id="PDYF01000010">
    <property type="protein sequence ID" value="PHU35367.1"/>
    <property type="molecule type" value="Genomic_DNA"/>
</dbReference>
<sequence length="601" mass="68425">MAQDIFEIKTMGDALRNTGYKNIECAMSEIIDNSVQAEAKNVFVIVSEEYNTKTGRNNISEVCFLDDGTGMTVSELEGCLGIGVSTRGDRKGMGRFGVGLPQASLYACPYVEVYSWQNGYENCKKVFLNINMVRDGEQTVIEDPIAATIPDKYKKYLDYNVLNDDGSTRNIKFKDHGTFVIWKECDRVIPKTVNFLFNRLDFTLGQKFRYFIGEGTSAIRLIHHENPDFSYDIIQNDPLMLMPNNYVLGNPDNPGSISPRKNINCTEPVFEPYGDDDHPDGVFSVPIKYLDPETKEIKEHNVVVKFSKVRNIFYDKTAIAGDPGKTGLGKHVKKLEGISIVRANREIDFGQFDFYENIDQPQHRWWGCEIRFDPILDEAFGVANNKQHVELFRVDEEDFIDEEVKPVWIQLYNFIHSTISSMYSANKATREGARTAQEVISPAAEIINTAEEEDEPVTDSATESAKQNTPIETLTQKNREELIEQGVEDPSEDEVASYMNNKVNIRHKNLGRTTGLFDYSFEFGNCKVVLNMDHIFYKTTLEHIFNDNETKVAFELLIASLVKAVDDTNGSQSEENDNLIAVWNEKLRRYINAQQNFAKKE</sequence>
<organism evidence="1 2">
    <name type="scientific">Pseudobutyrivibrio ruminis</name>
    <dbReference type="NCBI Taxonomy" id="46206"/>
    <lineage>
        <taxon>Bacteria</taxon>
        <taxon>Bacillati</taxon>
        <taxon>Bacillota</taxon>
        <taxon>Clostridia</taxon>
        <taxon>Lachnospirales</taxon>
        <taxon>Lachnospiraceae</taxon>
        <taxon>Pseudobutyrivibrio</taxon>
    </lineage>
</organism>
<gene>
    <name evidence="1" type="ORF">CSX01_05220</name>
</gene>